<feature type="compositionally biased region" description="Polar residues" evidence="1">
    <location>
        <begin position="151"/>
        <end position="169"/>
    </location>
</feature>
<proteinExistence type="predicted"/>
<dbReference type="Proteomes" id="UP000094236">
    <property type="component" value="Unassembled WGS sequence"/>
</dbReference>
<keyword evidence="3" id="KW-1185">Reference proteome</keyword>
<dbReference type="EMBL" id="KV454012">
    <property type="protein sequence ID" value="ODV97045.1"/>
    <property type="molecule type" value="Genomic_DNA"/>
</dbReference>
<feature type="compositionally biased region" description="Low complexity" evidence="1">
    <location>
        <begin position="134"/>
        <end position="146"/>
    </location>
</feature>
<evidence type="ECO:0000313" key="3">
    <source>
        <dbReference type="Proteomes" id="UP000094236"/>
    </source>
</evidence>
<feature type="compositionally biased region" description="Polar residues" evidence="1">
    <location>
        <begin position="565"/>
        <end position="593"/>
    </location>
</feature>
<gene>
    <name evidence="2" type="ORF">PACTADRAFT_1628</name>
</gene>
<evidence type="ECO:0000256" key="1">
    <source>
        <dbReference type="SAM" id="MobiDB-lite"/>
    </source>
</evidence>
<sequence length="873" mass="96154">MFPASKYSIVKEPSQITLDEFELKTDSIYNVEVSSPDLKQILSYGGSARTSFGFPNSCLDTALLSGTNPLNASTSIRDRKSSATGVFDSSIRISDLSDLYSITQMLNNDNVNDNDNGPDNNNNTSSSSGGGGDSSSRSSHDTSCNDIISFPPSNSANVQDSKKNGSNSVAEPRRKNNNSIYSSENDEDIDADAPVVAVAVEGPRKNKEAEAEAEAEEEEEVSKIYSDDEIFLQTKIETEDDNPMEGSSKIAQKLRTAYALDKIGYDREVDIYDISYPQYRESKIEETFEFPTNTERSIFKNSARRVYNRVRKLHDLIRGTQRKNITTDNSRLTTSLRLKNKKNHMKTNQNEEEISEQLETISNSNFELARSVSKSGSSIASVLYPEGFIIPVRKDPPRYSDVIDVIREKIPKTSGITSLRRSATFRGISGSRSIMGLAGARAPIQHSTLPSYISPTSPDLMSPNEFSEESFNSLGSSGLDMIRNSLDIPHTRNSIIDEFPQLEINEDHIEEKSSSLNDEISGNNSSPSNPSNSIISKKNLLINSCNSTPLSKLLHNSAVYPPTVEDSQQPSPQRNEAQSIRRSKSTYNDNASTDVGIERDEDLLRRPAASQHILNSTNAEILSSSLSSGTPTHANYNYIPLQEISGDERPFSPYGSPISSTVLNLNVEQQQAFGFNQSTISPELAVNFGNNSNNISRENVLSIPIEKKISQQDPDSPFTKNMDKRKEDILAMLGINRSTKNSPQIPGSLPESSSNSSQIRKYAIKESSNNLIDRMLNTSLTISPKTSNNSTSNTSNLATRVVLPLTAANNYQTDLSRNNSWLGTKNEEREESPVRAYYIASGSSSIGTASINDNNALVRVRSLQADVIQEEED</sequence>
<evidence type="ECO:0000313" key="2">
    <source>
        <dbReference type="EMBL" id="ODV97045.1"/>
    </source>
</evidence>
<accession>A0A1E4TZ76</accession>
<feature type="region of interest" description="Disordered" evidence="1">
    <location>
        <begin position="511"/>
        <end position="534"/>
    </location>
</feature>
<feature type="compositionally biased region" description="Polar residues" evidence="1">
    <location>
        <begin position="736"/>
        <end position="745"/>
    </location>
</feature>
<feature type="region of interest" description="Disordered" evidence="1">
    <location>
        <begin position="736"/>
        <end position="759"/>
    </location>
</feature>
<name>A0A1E4TZ76_PACTA</name>
<protein>
    <submittedName>
        <fullName evidence="2">Uncharacterized protein</fullName>
    </submittedName>
</protein>
<organism evidence="2 3">
    <name type="scientific">Pachysolen tannophilus NRRL Y-2460</name>
    <dbReference type="NCBI Taxonomy" id="669874"/>
    <lineage>
        <taxon>Eukaryota</taxon>
        <taxon>Fungi</taxon>
        <taxon>Dikarya</taxon>
        <taxon>Ascomycota</taxon>
        <taxon>Saccharomycotina</taxon>
        <taxon>Pichiomycetes</taxon>
        <taxon>Pachysolenaceae</taxon>
        <taxon>Pachysolen</taxon>
    </lineage>
</organism>
<feature type="compositionally biased region" description="Low complexity" evidence="1">
    <location>
        <begin position="523"/>
        <end position="534"/>
    </location>
</feature>
<feature type="region of interest" description="Disordered" evidence="1">
    <location>
        <begin position="107"/>
        <end position="192"/>
    </location>
</feature>
<feature type="compositionally biased region" description="Low complexity" evidence="1">
    <location>
        <begin position="107"/>
        <end position="127"/>
    </location>
</feature>
<dbReference type="AlphaFoldDB" id="A0A1E4TZ76"/>
<reference evidence="3" key="1">
    <citation type="submission" date="2016-05" db="EMBL/GenBank/DDBJ databases">
        <title>Comparative genomics of biotechnologically important yeasts.</title>
        <authorList>
            <consortium name="DOE Joint Genome Institute"/>
            <person name="Riley R."/>
            <person name="Haridas S."/>
            <person name="Wolfe K.H."/>
            <person name="Lopes M.R."/>
            <person name="Hittinger C.T."/>
            <person name="Goker M."/>
            <person name="Salamov A."/>
            <person name="Wisecaver J."/>
            <person name="Long T.M."/>
            <person name="Aerts A.L."/>
            <person name="Barry K."/>
            <person name="Choi C."/>
            <person name="Clum A."/>
            <person name="Coughlan A.Y."/>
            <person name="Deshpande S."/>
            <person name="Douglass A.P."/>
            <person name="Hanson S.J."/>
            <person name="Klenk H.-P."/>
            <person name="Labutti K."/>
            <person name="Lapidus A."/>
            <person name="Lindquist E."/>
            <person name="Lipzen A."/>
            <person name="Meier-Kolthoff J.P."/>
            <person name="Ohm R.A."/>
            <person name="Otillar R.P."/>
            <person name="Pangilinan J."/>
            <person name="Peng Y."/>
            <person name="Rokas A."/>
            <person name="Rosa C.A."/>
            <person name="Scheuner C."/>
            <person name="Sibirny A.A."/>
            <person name="Slot J.C."/>
            <person name="Stielow J.B."/>
            <person name="Sun H."/>
            <person name="Kurtzman C.P."/>
            <person name="Blackwell M."/>
            <person name="Grigoriev I.V."/>
            <person name="Jeffries T.W."/>
        </authorList>
    </citation>
    <scope>NUCLEOTIDE SEQUENCE [LARGE SCALE GENOMIC DNA]</scope>
    <source>
        <strain evidence="3">NRRL Y-2460</strain>
    </source>
</reference>
<feature type="region of interest" description="Disordered" evidence="1">
    <location>
        <begin position="561"/>
        <end position="600"/>
    </location>
</feature>